<dbReference type="GO" id="GO:0016020">
    <property type="term" value="C:membrane"/>
    <property type="evidence" value="ECO:0007669"/>
    <property type="project" value="UniProtKB-SubCell"/>
</dbReference>
<dbReference type="Proteomes" id="UP000182413">
    <property type="component" value="Unassembled WGS sequence"/>
</dbReference>
<organism evidence="6 7">
    <name type="scientific">Ectopseudomonas alcaliphila</name>
    <dbReference type="NCBI Taxonomy" id="101564"/>
    <lineage>
        <taxon>Bacteria</taxon>
        <taxon>Pseudomonadati</taxon>
        <taxon>Pseudomonadota</taxon>
        <taxon>Gammaproteobacteria</taxon>
        <taxon>Pseudomonadales</taxon>
        <taxon>Pseudomonadaceae</taxon>
        <taxon>Ectopseudomonas</taxon>
    </lineage>
</organism>
<reference evidence="6 7" key="1">
    <citation type="submission" date="2016-10" db="EMBL/GenBank/DDBJ databases">
        <authorList>
            <person name="de Groot N.N."/>
        </authorList>
    </citation>
    <scope>NUCLEOTIDE SEQUENCE [LARGE SCALE GENOMIC DNA]</scope>
    <source>
        <strain evidence="6 7">JCM 10630</strain>
    </source>
</reference>
<evidence type="ECO:0000256" key="1">
    <source>
        <dbReference type="ARBA" id="ARBA00004167"/>
    </source>
</evidence>
<name>A0A1G7JIL4_9GAMM</name>
<dbReference type="Pfam" id="PF03743">
    <property type="entry name" value="TrbI"/>
    <property type="match status" value="1"/>
</dbReference>
<evidence type="ECO:0000313" key="6">
    <source>
        <dbReference type="EMBL" id="SDF24767.1"/>
    </source>
</evidence>
<comment type="subcellular location">
    <subcellularLocation>
        <location evidence="1">Membrane</location>
        <topology evidence="1">Single-pass membrane protein</topology>
    </subcellularLocation>
</comment>
<proteinExistence type="inferred from homology"/>
<evidence type="ECO:0000256" key="2">
    <source>
        <dbReference type="ARBA" id="ARBA00010265"/>
    </source>
</evidence>
<keyword evidence="5" id="KW-0472">Membrane</keyword>
<keyword evidence="3" id="KW-0812">Transmembrane</keyword>
<sequence length="202" mass="21870">MPESPYQVMAGTVIAAALVTGIKSDLPGDVIATVTEPVYDSAAGEHVLIPQGARLLGRYNSQVNYGQSRVQVVWQRVILPDTSSFQLDNLVGTDAAGYAGLEDGVDWHWDRIVAGAAMTSLLGIGAELAAPTSRTDGNRIIIAGRDSLQDTVNQVGQEVTRRNLDIQPTLTQRPGLPLRVIVNRDLVLRPYQPFSTQQRNPQ</sequence>
<dbReference type="AlphaFoldDB" id="A0A1G7JIL4"/>
<evidence type="ECO:0000256" key="3">
    <source>
        <dbReference type="ARBA" id="ARBA00022692"/>
    </source>
</evidence>
<dbReference type="InterPro" id="IPR005498">
    <property type="entry name" value="T4SS_VirB10/TraB/TrbI"/>
</dbReference>
<gene>
    <name evidence="6" type="ORF">SAMN05216575_106241</name>
</gene>
<dbReference type="InterPro" id="IPR042217">
    <property type="entry name" value="T4SS_VirB10/TrbI"/>
</dbReference>
<keyword evidence="4" id="KW-1133">Transmembrane helix</keyword>
<dbReference type="Gene3D" id="2.40.128.260">
    <property type="entry name" value="Type IV secretion system, VirB10/TraB/TrbI"/>
    <property type="match status" value="1"/>
</dbReference>
<accession>A0A1G7JIL4</accession>
<protein>
    <submittedName>
        <fullName evidence="6">Type IV secretion system protein VirB10</fullName>
    </submittedName>
</protein>
<comment type="similarity">
    <text evidence="2">Belongs to the TrbI/VirB10 family.</text>
</comment>
<evidence type="ECO:0000256" key="4">
    <source>
        <dbReference type="ARBA" id="ARBA00022989"/>
    </source>
</evidence>
<evidence type="ECO:0000313" key="7">
    <source>
        <dbReference type="Proteomes" id="UP000182413"/>
    </source>
</evidence>
<dbReference type="CDD" id="cd16429">
    <property type="entry name" value="VirB10"/>
    <property type="match status" value="1"/>
</dbReference>
<evidence type="ECO:0000256" key="5">
    <source>
        <dbReference type="ARBA" id="ARBA00023136"/>
    </source>
</evidence>
<dbReference type="EMBL" id="FNAE01000006">
    <property type="protein sequence ID" value="SDF24767.1"/>
    <property type="molecule type" value="Genomic_DNA"/>
</dbReference>